<accession>A0A2W0H2D9</accession>
<reference evidence="2 3" key="1">
    <citation type="submission" date="2017-10" db="EMBL/GenBank/DDBJ databases">
        <title>Bacillus sp. nov., a halophilic bacterium isolated from a Yangshapao Lake.</title>
        <authorList>
            <person name="Wang H."/>
        </authorList>
    </citation>
    <scope>NUCLEOTIDE SEQUENCE [LARGE SCALE GENOMIC DNA]</scope>
    <source>
        <strain evidence="2 3">YSP-3</strain>
    </source>
</reference>
<dbReference type="EMBL" id="PDOF01000006">
    <property type="protein sequence ID" value="PYZ95377.1"/>
    <property type="molecule type" value="Genomic_DNA"/>
</dbReference>
<evidence type="ECO:0000313" key="2">
    <source>
        <dbReference type="EMBL" id="PYZ95377.1"/>
    </source>
</evidence>
<gene>
    <name evidence="2" type="ORF">CR205_19810</name>
</gene>
<dbReference type="RefSeq" id="WP_110521894.1">
    <property type="nucleotide sequence ID" value="NZ_PDOF01000006.1"/>
</dbReference>
<name>A0A2W0H2D9_9BACI</name>
<keyword evidence="1" id="KW-0472">Membrane</keyword>
<keyword evidence="1" id="KW-0812">Transmembrane</keyword>
<feature type="transmembrane region" description="Helical" evidence="1">
    <location>
        <begin position="34"/>
        <end position="56"/>
    </location>
</feature>
<organism evidence="2 3">
    <name type="scientific">Alteribacter lacisalsi</name>
    <dbReference type="NCBI Taxonomy" id="2045244"/>
    <lineage>
        <taxon>Bacteria</taxon>
        <taxon>Bacillati</taxon>
        <taxon>Bacillota</taxon>
        <taxon>Bacilli</taxon>
        <taxon>Bacillales</taxon>
        <taxon>Bacillaceae</taxon>
        <taxon>Alteribacter</taxon>
    </lineage>
</organism>
<feature type="transmembrane region" description="Helical" evidence="1">
    <location>
        <begin position="62"/>
        <end position="82"/>
    </location>
</feature>
<protein>
    <submittedName>
        <fullName evidence="2">Transcriptional regulator</fullName>
    </submittedName>
</protein>
<evidence type="ECO:0000256" key="1">
    <source>
        <dbReference type="SAM" id="Phobius"/>
    </source>
</evidence>
<feature type="transmembrane region" description="Helical" evidence="1">
    <location>
        <begin position="6"/>
        <end position="22"/>
    </location>
</feature>
<keyword evidence="3" id="KW-1185">Reference proteome</keyword>
<dbReference type="Proteomes" id="UP000248066">
    <property type="component" value="Unassembled WGS sequence"/>
</dbReference>
<dbReference type="NCBIfam" id="TIGR02862">
    <property type="entry name" value="spore_BofA"/>
    <property type="match status" value="1"/>
</dbReference>
<sequence>MEPFFVLSLLGAGIFLLLILGAPMKPLRIMGQGAIRMLIGALFLFFLNAFGSLFGYELPINIVTAAVTGFLGLPGIIALIIIDMSIMP</sequence>
<dbReference type="AlphaFoldDB" id="A0A2W0H2D9"/>
<comment type="caution">
    <text evidence="2">The sequence shown here is derived from an EMBL/GenBank/DDBJ whole genome shotgun (WGS) entry which is preliminary data.</text>
</comment>
<dbReference type="InterPro" id="IPR010001">
    <property type="entry name" value="BofA"/>
</dbReference>
<keyword evidence="1" id="KW-1133">Transmembrane helix</keyword>
<evidence type="ECO:0000313" key="3">
    <source>
        <dbReference type="Proteomes" id="UP000248066"/>
    </source>
</evidence>
<dbReference type="Pfam" id="PF07441">
    <property type="entry name" value="BofA"/>
    <property type="match status" value="1"/>
</dbReference>
<proteinExistence type="predicted"/>